<proteinExistence type="predicted"/>
<gene>
    <name evidence="3" type="ORF">O9Z63_13245</name>
</gene>
<evidence type="ECO:0000259" key="2">
    <source>
        <dbReference type="Pfam" id="PF20094"/>
    </source>
</evidence>
<accession>A0ABY7PJ63</accession>
<evidence type="ECO:0000313" key="4">
    <source>
        <dbReference type="Proteomes" id="UP001211872"/>
    </source>
</evidence>
<dbReference type="EMBL" id="CP115396">
    <property type="protein sequence ID" value="WBO83345.1"/>
    <property type="molecule type" value="Genomic_DNA"/>
</dbReference>
<evidence type="ECO:0000313" key="3">
    <source>
        <dbReference type="EMBL" id="WBO83345.1"/>
    </source>
</evidence>
<dbReference type="Pfam" id="PF20094">
    <property type="entry name" value="GWxTD_dom"/>
    <property type="match status" value="1"/>
</dbReference>
<dbReference type="NCBIfam" id="TIGR04514">
    <property type="entry name" value="GWxTD_dom"/>
    <property type="match status" value="1"/>
</dbReference>
<dbReference type="Proteomes" id="UP001211872">
    <property type="component" value="Chromosome"/>
</dbReference>
<keyword evidence="1" id="KW-0732">Signal</keyword>
<dbReference type="RefSeq" id="WP_270125736.1">
    <property type="nucleotide sequence ID" value="NZ_CP115396.1"/>
</dbReference>
<protein>
    <submittedName>
        <fullName evidence="3">GWxTD domain-containing protein</fullName>
    </submittedName>
</protein>
<reference evidence="3 4" key="1">
    <citation type="journal article" date="2011" name="Int. J. Syst. Evol. Microbiol.">
        <title>Hymenobacter yonginensis sp. nov., isolated from a mesotrophic artificial lake.</title>
        <authorList>
            <person name="Joung Y."/>
            <person name="Cho S.H."/>
            <person name="Kim H."/>
            <person name="Kim S.B."/>
            <person name="Joh K."/>
        </authorList>
    </citation>
    <scope>NUCLEOTIDE SEQUENCE [LARGE SCALE GENOMIC DNA]</scope>
    <source>
        <strain evidence="3 4">KCTC 22745</strain>
    </source>
</reference>
<name>A0ABY7PJ63_9BACT</name>
<dbReference type="InterPro" id="IPR030959">
    <property type="entry name" value="GWxTD_dom"/>
</dbReference>
<feature type="signal peptide" evidence="1">
    <location>
        <begin position="1"/>
        <end position="24"/>
    </location>
</feature>
<organism evidence="3 4">
    <name type="scientific">Hymenobacter yonginensis</name>
    <dbReference type="NCBI Taxonomy" id="748197"/>
    <lineage>
        <taxon>Bacteria</taxon>
        <taxon>Pseudomonadati</taxon>
        <taxon>Bacteroidota</taxon>
        <taxon>Cytophagia</taxon>
        <taxon>Cytophagales</taxon>
        <taxon>Hymenobacteraceae</taxon>
        <taxon>Hymenobacter</taxon>
    </lineage>
</organism>
<feature type="domain" description="GWxTD" evidence="2">
    <location>
        <begin position="228"/>
        <end position="399"/>
    </location>
</feature>
<feature type="chain" id="PRO_5046565859" evidence="1">
    <location>
        <begin position="25"/>
        <end position="407"/>
    </location>
</feature>
<keyword evidence="4" id="KW-1185">Reference proteome</keyword>
<sequence length="407" mass="45125">MSVRLFIRLLLLCCGLLLAPLTQAQRRDFSGQYRPSRQLLADSRREGDSLRIYLLFSDANVLRQGQPLRVMSWASYDAKRPLWADTVRHLARRIRPDGKAARLEFCLPLTQLQAGTVLSIASGPAAEASSGDAAWLLLTPARLARPFMLTDSLGQPLLRAMVRANEPFVVDRYGPDQPVSLRRYASPFVAALPPHADPTRQSAAPPRLPVLDSLFARAGAALALPEPGLYTLRLPGEPSTLGLLVTDSNYPNLTSADALIQPLIYLTTSTERAKLYAAPNPKRAVDEFWLAAAAGQQTLARQAIRTYYGRAAVANELFAAHKAGWMTDRGMLYMVLGAPDAVYRTAQEERWVYHGSDDGSSATYTFRPKPSTFAPEHYELVRHPEQERLWYAAVEQWRKATTTAPGR</sequence>
<evidence type="ECO:0000256" key="1">
    <source>
        <dbReference type="SAM" id="SignalP"/>
    </source>
</evidence>